<feature type="region of interest" description="Disordered" evidence="5">
    <location>
        <begin position="296"/>
        <end position="351"/>
    </location>
</feature>
<feature type="compositionally biased region" description="Basic and acidic residues" evidence="5">
    <location>
        <begin position="937"/>
        <end position="956"/>
    </location>
</feature>
<reference evidence="7" key="1">
    <citation type="submission" date="2014-11" db="EMBL/GenBank/DDBJ databases">
        <authorList>
            <person name="Otto D Thomas"/>
            <person name="Naeem Raeece"/>
        </authorList>
    </citation>
    <scope>NUCLEOTIDE SEQUENCE</scope>
</reference>
<proteinExistence type="predicted"/>
<dbReference type="SUPFAM" id="SSF55874">
    <property type="entry name" value="ATPase domain of HSP90 chaperone/DNA topoisomerase II/histidine kinase"/>
    <property type="match status" value="1"/>
</dbReference>
<feature type="region of interest" description="Disordered" evidence="5">
    <location>
        <begin position="1517"/>
        <end position="1558"/>
    </location>
</feature>
<keyword evidence="4" id="KW-0418">Kinase</keyword>
<sequence length="1686" mass="182902">MSTSLFEDALEIVGPCLIQYCTAVGSSKIRCVCRTANETVSKVSKSCRLKLSEEIDSSSSVGMVRWLLAFAGCPSPSKFLFMSAKLCMHGVVLEVSRTDENFQLVSENRDMDLVTRLKLVLNSADVIRGAVEGGCVSLLDHLEDLITNERAGKEMFIAALASAAACAGQTDVLRWLQSRTGGWRVPVNSLYPPKDVSSRPRCLISDVHPHRLRLDDGDGRLMTFEEERLIVQVLEGDYGGLEGSAFPGEAGHVSVRTDEETVRFGMCLIAAAVRGRRPEEFGRVVQWFSRCARRQNEAADVTHSQQTSPRVWEDSETPDSGPDETGEGGSESVAENDAAEGGRDAQAPPPLQRKLLEAIESESRVMRDAAFLGRLDVLRLLRSHEPPFAWDESVCAAAARGGHLRTLKCLRLGTFSDSPEFDTAPASVSDAASASVCPWYPPEIRLIAARRGDVGVLNFVWAETGRSPGSVGVCAAARRARRWDALRWLREVQQPPCPSVPEGCVQVPPQMAAFEVSVSRHLGERRLGDPPDPPDELREVVGEHVRAVVGETGAESLFSCRRALRRGVWGLVPWLARGGGEEVTEWLLQKGVSLERTKEDARAGLLSVVARFRRDPLETWRALGGFHEFLREAAYVLHGLERFCVWMEEWSPGLASKVLKGEALELLRELELAGLGMHLPALATLLSANATALGKAIDFCLKTKQVNLQELLRRCENGGRRGIGALLRSLADMRREDLRVDLTKIFLGLNASLYDEPMEGDTGCSTFLKTSFKIQGGISSATAAVVPSKGTWGGLKGSGRGASEHSKTPGGRQSESRTVALRRLTSERPKAISRSDRSGSRLEEPPPTTVTASKDPAEPAEEDPTVKPITDEAEAPRQEGEWRQRMWENREEWEKWKGGSFEREVREYWRGLFLICNKGVGGGGGAGTKVKKVEESAGRFSDFSHDPNAHPERGENQVENAPEVLWKKREDEVQEEQAQGREHRRKDLCEGEERIWSLAMNLLEVARLKFSASTEDGGTGGEDGAVQLACGIGSILRCLESVGVMMTPAGSVKGVEVEVVDSRDESSKEGGEMAWFDETRLLQYTKSGGKVTVRLSEGELLSDPSGDSMGISVVTDPLGKQEAESIILSAGLQCGSLRRFQIEIRDTGRGIPEDKMKDIWSEYAQVKAQDAAVGSGLGLSIVKAILTAMGGSAHISSEEGVGTCLNLSFVVRTLVPRGGSLGGQEDEESVGAGTDDSLAMPNHLERSFNHSFMNSMSGKGGESNPFSLKRMRLGPGRREKSLSVDQVSSADGFPTLKSRQAVPQRRTPSGPGLFSGVGGKMKGMKSKSGGENGNGLSDVSVKRCVWEGLKRQAEAGRPDILWAELEGMPVETLSALLVQDIVKKVGFPPDRTLSFEDPQEVPPQILSLVGGPLPQGQTTPAVEGVGSVLMLTDMQMGDMSGLALTRKVKDVVKEVGAVVGPFPDPLACKNDQEMGLTEPLITDHGGKPIPLKDALWRSNSQLDSQKPIPLKDALWRSNSQLDSPPSPKSVQHEGERLKRKDKRERSTASAPPESAHGILRACTNSHASKGDASNFFCGGSQLSDDKSGGPNGKSLHPSQTGSKRASVQWAVRLAPPPDEACVLRLCLLSAQLRSGILERHPEADTVMDEILEKPLYPPSLAEQLRLLAAHVLFNRGRNKAGGATQT</sequence>
<feature type="compositionally biased region" description="Basic and acidic residues" evidence="5">
    <location>
        <begin position="824"/>
        <end position="844"/>
    </location>
</feature>
<feature type="region of interest" description="Disordered" evidence="5">
    <location>
        <begin position="1275"/>
        <end position="1334"/>
    </location>
</feature>
<protein>
    <recommendedName>
        <fullName evidence="2">histidine kinase</fullName>
        <ecNumber evidence="2">2.7.13.3</ecNumber>
    </recommendedName>
</protein>
<dbReference type="GO" id="GO:0009927">
    <property type="term" value="F:histidine phosphotransfer kinase activity"/>
    <property type="evidence" value="ECO:0007669"/>
    <property type="project" value="TreeGrafter"/>
</dbReference>
<evidence type="ECO:0000313" key="7">
    <source>
        <dbReference type="EMBL" id="CEM07735.1"/>
    </source>
</evidence>
<evidence type="ECO:0000256" key="4">
    <source>
        <dbReference type="ARBA" id="ARBA00022777"/>
    </source>
</evidence>
<dbReference type="PANTHER" id="PTHR43047">
    <property type="entry name" value="TWO-COMPONENT HISTIDINE PROTEIN KINASE"/>
    <property type="match status" value="1"/>
</dbReference>
<dbReference type="CDD" id="cd00075">
    <property type="entry name" value="HATPase"/>
    <property type="match status" value="1"/>
</dbReference>
<gene>
    <name evidence="7" type="ORF">Cvel_15341</name>
</gene>
<dbReference type="VEuPathDB" id="CryptoDB:Cvel_15341"/>
<dbReference type="InterPro" id="IPR003594">
    <property type="entry name" value="HATPase_dom"/>
</dbReference>
<feature type="compositionally biased region" description="Basic and acidic residues" evidence="5">
    <location>
        <begin position="874"/>
        <end position="883"/>
    </location>
</feature>
<keyword evidence="3" id="KW-0808">Transferase</keyword>
<evidence type="ECO:0000256" key="2">
    <source>
        <dbReference type="ARBA" id="ARBA00012438"/>
    </source>
</evidence>
<feature type="domain" description="Histidine kinase" evidence="6">
    <location>
        <begin position="1139"/>
        <end position="1213"/>
    </location>
</feature>
<dbReference type="EC" id="2.7.13.3" evidence="2"/>
<evidence type="ECO:0000259" key="6">
    <source>
        <dbReference type="PROSITE" id="PS50109"/>
    </source>
</evidence>
<dbReference type="GO" id="GO:0000155">
    <property type="term" value="F:phosphorelay sensor kinase activity"/>
    <property type="evidence" value="ECO:0007669"/>
    <property type="project" value="TreeGrafter"/>
</dbReference>
<dbReference type="PROSITE" id="PS50109">
    <property type="entry name" value="HIS_KIN"/>
    <property type="match status" value="1"/>
</dbReference>
<dbReference type="InterPro" id="IPR036890">
    <property type="entry name" value="HATPase_C_sf"/>
</dbReference>
<dbReference type="PRINTS" id="PR00344">
    <property type="entry name" value="BCTRLSENSOR"/>
</dbReference>
<dbReference type="InterPro" id="IPR004358">
    <property type="entry name" value="Sig_transdc_His_kin-like_C"/>
</dbReference>
<dbReference type="Gene3D" id="3.30.565.10">
    <property type="entry name" value="Histidine kinase-like ATPase, C-terminal domain"/>
    <property type="match status" value="1"/>
</dbReference>
<evidence type="ECO:0000256" key="5">
    <source>
        <dbReference type="SAM" id="MobiDB-lite"/>
    </source>
</evidence>
<accession>A0A0G4F5H9</accession>
<dbReference type="PANTHER" id="PTHR43047:SF72">
    <property type="entry name" value="OSMOSENSING HISTIDINE PROTEIN KINASE SLN1"/>
    <property type="match status" value="1"/>
</dbReference>
<evidence type="ECO:0000256" key="1">
    <source>
        <dbReference type="ARBA" id="ARBA00000085"/>
    </source>
</evidence>
<evidence type="ECO:0000256" key="3">
    <source>
        <dbReference type="ARBA" id="ARBA00022679"/>
    </source>
</evidence>
<comment type="catalytic activity">
    <reaction evidence="1">
        <text>ATP + protein L-histidine = ADP + protein N-phospho-L-histidine.</text>
        <dbReference type="EC" id="2.7.13.3"/>
    </reaction>
</comment>
<feature type="region of interest" description="Disordered" evidence="5">
    <location>
        <begin position="937"/>
        <end position="958"/>
    </location>
</feature>
<name>A0A0G4F5H9_9ALVE</name>
<dbReference type="InterPro" id="IPR005467">
    <property type="entry name" value="His_kinase_dom"/>
</dbReference>
<feature type="compositionally biased region" description="Acidic residues" evidence="5">
    <location>
        <begin position="314"/>
        <end position="326"/>
    </location>
</feature>
<dbReference type="GO" id="GO:0005886">
    <property type="term" value="C:plasma membrane"/>
    <property type="evidence" value="ECO:0007669"/>
    <property type="project" value="TreeGrafter"/>
</dbReference>
<organism evidence="7">
    <name type="scientific">Chromera velia CCMP2878</name>
    <dbReference type="NCBI Taxonomy" id="1169474"/>
    <lineage>
        <taxon>Eukaryota</taxon>
        <taxon>Sar</taxon>
        <taxon>Alveolata</taxon>
        <taxon>Colpodellida</taxon>
        <taxon>Chromeraceae</taxon>
        <taxon>Chromera</taxon>
    </lineage>
</organism>
<feature type="region of interest" description="Disordered" evidence="5">
    <location>
        <begin position="788"/>
        <end position="883"/>
    </location>
</feature>
<dbReference type="Pfam" id="PF02518">
    <property type="entry name" value="HATPase_c"/>
    <property type="match status" value="1"/>
</dbReference>
<feature type="compositionally biased region" description="Basic and acidic residues" evidence="5">
    <location>
        <begin position="1530"/>
        <end position="1546"/>
    </location>
</feature>
<dbReference type="SMART" id="SM00387">
    <property type="entry name" value="HATPase_c"/>
    <property type="match status" value="1"/>
</dbReference>
<feature type="region of interest" description="Disordered" evidence="5">
    <location>
        <begin position="1583"/>
        <end position="1604"/>
    </location>
</feature>
<feature type="compositionally biased region" description="Gly residues" evidence="5">
    <location>
        <begin position="791"/>
        <end position="800"/>
    </location>
</feature>
<dbReference type="EMBL" id="CDMZ01000143">
    <property type="protein sequence ID" value="CEM07735.1"/>
    <property type="molecule type" value="Genomic_DNA"/>
</dbReference>